<evidence type="ECO:0000259" key="3">
    <source>
        <dbReference type="PROSITE" id="PS50966"/>
    </source>
</evidence>
<evidence type="ECO:0000256" key="2">
    <source>
        <dbReference type="SAM" id="MobiDB-lite"/>
    </source>
</evidence>
<accession>A0A409WRZ5</accession>
<evidence type="ECO:0000256" key="1">
    <source>
        <dbReference type="PROSITE-ProRule" id="PRU00325"/>
    </source>
</evidence>
<dbReference type="PROSITE" id="PS50966">
    <property type="entry name" value="ZF_SWIM"/>
    <property type="match status" value="1"/>
</dbReference>
<dbReference type="Gene3D" id="3.40.395.10">
    <property type="entry name" value="Adenoviral Proteinase, Chain A"/>
    <property type="match status" value="1"/>
</dbReference>
<dbReference type="Pfam" id="PF10551">
    <property type="entry name" value="MULE"/>
    <property type="match status" value="1"/>
</dbReference>
<keyword evidence="1" id="KW-0863">Zinc-finger</keyword>
<feature type="compositionally biased region" description="Polar residues" evidence="2">
    <location>
        <begin position="480"/>
        <end position="492"/>
    </location>
</feature>
<feature type="region of interest" description="Disordered" evidence="2">
    <location>
        <begin position="1344"/>
        <end position="1396"/>
    </location>
</feature>
<feature type="domain" description="SWIM-type" evidence="3">
    <location>
        <begin position="1181"/>
        <end position="1219"/>
    </location>
</feature>
<proteinExistence type="predicted"/>
<keyword evidence="1" id="KW-0479">Metal-binding</keyword>
<dbReference type="Proteomes" id="UP000284842">
    <property type="component" value="Unassembled WGS sequence"/>
</dbReference>
<organism evidence="4 5">
    <name type="scientific">Panaeolus cyanescens</name>
    <dbReference type="NCBI Taxonomy" id="181874"/>
    <lineage>
        <taxon>Eukaryota</taxon>
        <taxon>Fungi</taxon>
        <taxon>Dikarya</taxon>
        <taxon>Basidiomycota</taxon>
        <taxon>Agaricomycotina</taxon>
        <taxon>Agaricomycetes</taxon>
        <taxon>Agaricomycetidae</taxon>
        <taxon>Agaricales</taxon>
        <taxon>Agaricineae</taxon>
        <taxon>Galeropsidaceae</taxon>
        <taxon>Panaeolus</taxon>
    </lineage>
</organism>
<feature type="region of interest" description="Disordered" evidence="2">
    <location>
        <begin position="472"/>
        <end position="492"/>
    </location>
</feature>
<dbReference type="STRING" id="181874.A0A409WRZ5"/>
<dbReference type="InterPro" id="IPR007527">
    <property type="entry name" value="Znf_SWIM"/>
</dbReference>
<dbReference type="InterPro" id="IPR018289">
    <property type="entry name" value="MULE_transposase_dom"/>
</dbReference>
<feature type="region of interest" description="Disordered" evidence="2">
    <location>
        <begin position="514"/>
        <end position="605"/>
    </location>
</feature>
<dbReference type="InParanoid" id="A0A409WRZ5"/>
<dbReference type="SUPFAM" id="SSF54001">
    <property type="entry name" value="Cysteine proteinases"/>
    <property type="match status" value="1"/>
</dbReference>
<dbReference type="PANTHER" id="PTHR47718:SF3">
    <property type="entry name" value="PROTEIN FAR1-RELATED SEQUENCE 5-LIKE"/>
    <property type="match status" value="1"/>
</dbReference>
<dbReference type="EMBL" id="NHTK01005295">
    <property type="protein sequence ID" value="PPQ81290.1"/>
    <property type="molecule type" value="Genomic_DNA"/>
</dbReference>
<dbReference type="PANTHER" id="PTHR47718">
    <property type="entry name" value="OS01G0519700 PROTEIN"/>
    <property type="match status" value="1"/>
</dbReference>
<evidence type="ECO:0000313" key="5">
    <source>
        <dbReference type="Proteomes" id="UP000284842"/>
    </source>
</evidence>
<keyword evidence="1" id="KW-0862">Zinc</keyword>
<name>A0A409WRZ5_9AGAR</name>
<dbReference type="OrthoDB" id="2402896at2759"/>
<reference evidence="4 5" key="1">
    <citation type="journal article" date="2018" name="Evol. Lett.">
        <title>Horizontal gene cluster transfer increased hallucinogenic mushroom diversity.</title>
        <authorList>
            <person name="Reynolds H.T."/>
            <person name="Vijayakumar V."/>
            <person name="Gluck-Thaler E."/>
            <person name="Korotkin H.B."/>
            <person name="Matheny P.B."/>
            <person name="Slot J.C."/>
        </authorList>
    </citation>
    <scope>NUCLEOTIDE SEQUENCE [LARGE SCALE GENOMIC DNA]</scope>
    <source>
        <strain evidence="4 5">2629</strain>
    </source>
</reference>
<protein>
    <recommendedName>
        <fullName evidence="3">SWIM-type domain-containing protein</fullName>
    </recommendedName>
</protein>
<feature type="compositionally biased region" description="Polar residues" evidence="2">
    <location>
        <begin position="568"/>
        <end position="589"/>
    </location>
</feature>
<dbReference type="GO" id="GO:0008270">
    <property type="term" value="F:zinc ion binding"/>
    <property type="evidence" value="ECO:0007669"/>
    <property type="project" value="UniProtKB-KW"/>
</dbReference>
<gene>
    <name evidence="4" type="ORF">CVT24_009920</name>
</gene>
<keyword evidence="5" id="KW-1185">Reference proteome</keyword>
<dbReference type="InterPro" id="IPR038765">
    <property type="entry name" value="Papain-like_cys_pep_sf"/>
</dbReference>
<evidence type="ECO:0000313" key="4">
    <source>
        <dbReference type="EMBL" id="PPQ81290.1"/>
    </source>
</evidence>
<comment type="caution">
    <text evidence="4">The sequence shown here is derived from an EMBL/GenBank/DDBJ whole genome shotgun (WGS) entry which is preliminary data.</text>
</comment>
<sequence>MDKLPPQAPQSHAPAYPRFSERYFHTLSIADLAEMDDYPIIANKGSLQADWGFEDMEQVFADGFKHKATVLDAHEVVPHIDDLQLITKSMDHALKSGFFAKIHLKRLLHHLHSILPPSSLAILHQFRSSKFLDKISGLISAKSCPIWKLVMLLDETWIEDDIINALLELEYFRRHALWLEQNPQHSFDSPPQHLILPTQFFLDAQHYDRVLSNTSQNDVLPPSSIGKLRARLRSTSVQSISLALLQDSHYTGMVYRTGDTSIQYGDSLHGYALPFLGRIFSLALSTASQALPSFVDDWPGQINQQGGLNGGEGSCGIAVLNFIQHAFDNNTRKWAGPFSSFFCDEALVNLLTFHCISKQQNGTPEEWMRQIPFDPRGHQSSFCLYEFETVYDDFNLYMPSKDHPIFSFIQQSRLKALPLNKLSVRVAIAPETLPTYPDSLLLSPIELKPSKKASSNRFTDMSSSDQDIIELTSDSDSDTSHNMPYSSSNPTSVEELALIKSEIDSDIEIIDSNTIGDGIKHESSPTFNSKKRRPSSPLPNPKPHQRSKTTSHSSLSRYSPPIIDLVTPISSPTQSLPITKRSPLSPTHASSKLHKLSPSSPQPPMRLVVPAPSAIRINAIYSTLDEAIAAVHDHERPKGFIWRRGQSRCYVDGALKRLTMRCSSYGAHNPKHAAHIDPTDHRRGKSAKSDCNAHVNINYIREIGSWRITTIIWDHTGHDRHIPIGCTAPSQPTSEQKVLIGSLATSVKQTFTRSQIADVLSKQSNGPTLESRQITNIINEHRREARGRTQELGGDFPAILASLEKRSLDDPRWFYRVRLSESSVVTSLFWMSPTQIDLAQRWGDVLLNDACYNRNNVGYPLNIGIVVDGYANSRNVFYSIQATEDLETDKWMLQCYLDAVGNIHPETFLSDRHATLISVLPRVMPKTEHLYCLHHLASNVDQRLRSMLSATHQWDVFQTDFWAVYRAVSPEEFDRQWRSLIDNYPSASPYLDTLYDCREKWAWTFVSLKFTLGIQTSGRVESENRISKEFGGPKKSVKQLFDGLVARTEEQQSKYLIKVRESSRRQHGNTNLERLFAGPLAQLRQYAGPFALQKCYEQMEQSVYFRTEVLQLPEGIRSWNEYAVSVVAEPPFEWANNQNRSMINTFTNEDAYIGTQYLLRMTSGRGNRVQNVLRIVHQGSNKAHILLILDNASYVCDCSMGINLGIPCRHYFQALSHLSNFRFHLGVIRARWLQDPKLDVKDIEAVPACEAVTKSAQGVHLLPGVVALSNPLHSFRSNASAEDDTELLPTRTLPAREVHHEILASVAPWARHIQTGKQLETIMSAVNQITEGLLTSTQANSNTVVRDPPAINFKGAPRTARITGPTEGPPRGGGARTNTKTVSARSHAPTAPTVRRCGHCHIPGHTRTTCPELK</sequence>